<name>A0A2S2PMQ7_SCHGA</name>
<dbReference type="AlphaFoldDB" id="A0A2S2PMQ7"/>
<gene>
    <name evidence="1" type="ORF">g.156851</name>
</gene>
<dbReference type="EMBL" id="GGMR01018074">
    <property type="protein sequence ID" value="MBY30693.1"/>
    <property type="molecule type" value="Transcribed_RNA"/>
</dbReference>
<dbReference type="PROSITE" id="PS51257">
    <property type="entry name" value="PROKAR_LIPOPROTEIN"/>
    <property type="match status" value="1"/>
</dbReference>
<reference evidence="1" key="1">
    <citation type="submission" date="2018-04" db="EMBL/GenBank/DDBJ databases">
        <title>Transcriptome of Schizaphis graminum biotype I.</title>
        <authorList>
            <person name="Scully E.D."/>
            <person name="Geib S.M."/>
            <person name="Palmer N.A."/>
            <person name="Koch K."/>
            <person name="Bradshaw J."/>
            <person name="Heng-Moss T."/>
            <person name="Sarath G."/>
        </authorList>
    </citation>
    <scope>NUCLEOTIDE SEQUENCE</scope>
</reference>
<protein>
    <submittedName>
        <fullName evidence="1">Uncharacterized protein</fullName>
    </submittedName>
</protein>
<sequence length="153" mass="17048">MASCPTKMVRRRFRETVTNSQNTPAIVIGCCSPSARHGRWWLGDSFGAVDNVRLEHVVAKPPADSATCHVATTAAGACASARKTATVGPQISQPPTQRRAYDFHQHFPSQRLPRRTRRTNIINLLPSCSAARRPPLDDYAHWYEPNNSRAERD</sequence>
<proteinExistence type="predicted"/>
<organism evidence="1">
    <name type="scientific">Schizaphis graminum</name>
    <name type="common">Green bug aphid</name>
    <dbReference type="NCBI Taxonomy" id="13262"/>
    <lineage>
        <taxon>Eukaryota</taxon>
        <taxon>Metazoa</taxon>
        <taxon>Ecdysozoa</taxon>
        <taxon>Arthropoda</taxon>
        <taxon>Hexapoda</taxon>
        <taxon>Insecta</taxon>
        <taxon>Pterygota</taxon>
        <taxon>Neoptera</taxon>
        <taxon>Paraneoptera</taxon>
        <taxon>Hemiptera</taxon>
        <taxon>Sternorrhyncha</taxon>
        <taxon>Aphidomorpha</taxon>
        <taxon>Aphidoidea</taxon>
        <taxon>Aphididae</taxon>
        <taxon>Aphidini</taxon>
        <taxon>Schizaphis</taxon>
    </lineage>
</organism>
<evidence type="ECO:0000313" key="1">
    <source>
        <dbReference type="EMBL" id="MBY30693.1"/>
    </source>
</evidence>
<accession>A0A2S2PMQ7</accession>